<organism evidence="1 2">
    <name type="scientific">Caligus rogercresseyi</name>
    <name type="common">Sea louse</name>
    <dbReference type="NCBI Taxonomy" id="217165"/>
    <lineage>
        <taxon>Eukaryota</taxon>
        <taxon>Metazoa</taxon>
        <taxon>Ecdysozoa</taxon>
        <taxon>Arthropoda</taxon>
        <taxon>Crustacea</taxon>
        <taxon>Multicrustacea</taxon>
        <taxon>Hexanauplia</taxon>
        <taxon>Copepoda</taxon>
        <taxon>Siphonostomatoida</taxon>
        <taxon>Caligidae</taxon>
        <taxon>Caligus</taxon>
    </lineage>
</organism>
<reference evidence="2" key="1">
    <citation type="submission" date="2021-01" db="EMBL/GenBank/DDBJ databases">
        <title>Caligus Genome Assembly.</title>
        <authorList>
            <person name="Gallardo-Escarate C."/>
        </authorList>
    </citation>
    <scope>NUCLEOTIDE SEQUENCE [LARGE SCALE GENOMIC DNA]</scope>
</reference>
<evidence type="ECO:0000313" key="2">
    <source>
        <dbReference type="Proteomes" id="UP000595437"/>
    </source>
</evidence>
<dbReference type="Proteomes" id="UP000595437">
    <property type="component" value="Chromosome 5"/>
</dbReference>
<sequence>AVVLYGFSKKERKTSRKLEAIHFALLSAKALISSRLTSGEFLLREDLRGILISASARYTIFDLKIPEQSGSSWNYAIDLVNFSWLNSYRYFSHLKKIVKQYFYYYNRKF</sequence>
<gene>
    <name evidence="1" type="ORF">FKW44_007466</name>
</gene>
<dbReference type="AlphaFoldDB" id="A0A7T8KET2"/>
<proteinExistence type="predicted"/>
<name>A0A7T8KET2_CALRO</name>
<protein>
    <submittedName>
        <fullName evidence="1">Uncharacterized protein</fullName>
    </submittedName>
</protein>
<dbReference type="EMBL" id="CP045894">
    <property type="protein sequence ID" value="QQP54586.1"/>
    <property type="molecule type" value="Genomic_DNA"/>
</dbReference>
<evidence type="ECO:0000313" key="1">
    <source>
        <dbReference type="EMBL" id="QQP54586.1"/>
    </source>
</evidence>
<accession>A0A7T8KET2</accession>
<keyword evidence="2" id="KW-1185">Reference proteome</keyword>
<feature type="non-terminal residue" evidence="1">
    <location>
        <position position="1"/>
    </location>
</feature>